<evidence type="ECO:0000313" key="2">
    <source>
        <dbReference type="EMBL" id="KAA1130361.1"/>
    </source>
</evidence>
<dbReference type="AlphaFoldDB" id="A0A5B0RWH9"/>
<evidence type="ECO:0000256" key="1">
    <source>
        <dbReference type="SAM" id="MobiDB-lite"/>
    </source>
</evidence>
<feature type="compositionally biased region" description="Polar residues" evidence="1">
    <location>
        <begin position="18"/>
        <end position="29"/>
    </location>
</feature>
<sequence length="284" mass="31429">MTGKEPITSDSLSKDNSTENQKLTTTTSSNGMEKINATVLKTSIEGIPLLTQDNYTHWRRRVINLLDLIDMKISVTTDDGILSDADNKLIKSILVSKLESSVQANVINATNENNAKLIWTSITQFFASDESSNKARVFRSFLSTPFTPNDIAGFITTMKTFKTRLIEVGWSLPADSIGHLVMDKFPASLDNIANVITHTGKEITLDTVVDHLRLHAHNLESRAIGNGTKSDPITLFTDSSRRCKRNAHNTLSSHSESNCWMLHPELQPAKKDSANKTEATNTKT</sequence>
<evidence type="ECO:0008006" key="4">
    <source>
        <dbReference type="Google" id="ProtNLM"/>
    </source>
</evidence>
<accession>A0A5B0RWH9</accession>
<organism evidence="2 3">
    <name type="scientific">Puccinia graminis f. sp. tritici</name>
    <dbReference type="NCBI Taxonomy" id="56615"/>
    <lineage>
        <taxon>Eukaryota</taxon>
        <taxon>Fungi</taxon>
        <taxon>Dikarya</taxon>
        <taxon>Basidiomycota</taxon>
        <taxon>Pucciniomycotina</taxon>
        <taxon>Pucciniomycetes</taxon>
        <taxon>Pucciniales</taxon>
        <taxon>Pucciniaceae</taxon>
        <taxon>Puccinia</taxon>
    </lineage>
</organism>
<dbReference type="EMBL" id="VDEP01000110">
    <property type="protein sequence ID" value="KAA1130361.1"/>
    <property type="molecule type" value="Genomic_DNA"/>
</dbReference>
<evidence type="ECO:0000313" key="3">
    <source>
        <dbReference type="Proteomes" id="UP000325313"/>
    </source>
</evidence>
<gene>
    <name evidence="2" type="ORF">PGTUg99_050200</name>
</gene>
<feature type="region of interest" description="Disordered" evidence="1">
    <location>
        <begin position="265"/>
        <end position="284"/>
    </location>
</feature>
<feature type="region of interest" description="Disordered" evidence="1">
    <location>
        <begin position="1"/>
        <end position="29"/>
    </location>
</feature>
<protein>
    <recommendedName>
        <fullName evidence="4">DUF4219 domain-containing protein</fullName>
    </recommendedName>
</protein>
<comment type="caution">
    <text evidence="2">The sequence shown here is derived from an EMBL/GenBank/DDBJ whole genome shotgun (WGS) entry which is preliminary data.</text>
</comment>
<dbReference type="Proteomes" id="UP000325313">
    <property type="component" value="Unassembled WGS sequence"/>
</dbReference>
<name>A0A5B0RWH9_PUCGR</name>
<dbReference type="Pfam" id="PF14223">
    <property type="entry name" value="Retrotran_gag_2"/>
    <property type="match status" value="1"/>
</dbReference>
<reference evidence="2 3" key="1">
    <citation type="submission" date="2019-05" db="EMBL/GenBank/DDBJ databases">
        <title>Emergence of the Ug99 lineage of the wheat stem rust pathogen through somatic hybridization.</title>
        <authorList>
            <person name="Li F."/>
            <person name="Upadhyaya N.M."/>
            <person name="Sperschneider J."/>
            <person name="Matny O."/>
            <person name="Nguyen-Phuc H."/>
            <person name="Mago R."/>
            <person name="Raley C."/>
            <person name="Miller M.E."/>
            <person name="Silverstein K.A.T."/>
            <person name="Henningsen E."/>
            <person name="Hirsch C.D."/>
            <person name="Visser B."/>
            <person name="Pretorius Z.A."/>
            <person name="Steffenson B.J."/>
            <person name="Schwessinger B."/>
            <person name="Dodds P.N."/>
            <person name="Figueroa M."/>
        </authorList>
    </citation>
    <scope>NUCLEOTIDE SEQUENCE [LARGE SCALE GENOMIC DNA]</scope>
    <source>
        <strain evidence="2 3">Ug99</strain>
    </source>
</reference>
<proteinExistence type="predicted"/>